<reference evidence="2 4" key="2">
    <citation type="submission" date="2015-09" db="EMBL/GenBank/DDBJ databases">
        <authorList>
            <consortium name="Swine Surveillance"/>
        </authorList>
    </citation>
    <scope>NUCLEOTIDE SEQUENCE [LARGE SCALE GENOMIC DNA]</scope>
    <source>
        <strain evidence="2 4">5120</strain>
    </source>
</reference>
<dbReference type="Proteomes" id="UP000051887">
    <property type="component" value="Unassembled WGS sequence"/>
</dbReference>
<dbReference type="AlphaFoldDB" id="A0A0P1G9F0"/>
<dbReference type="OrthoDB" id="7840740at2"/>
<dbReference type="Proteomes" id="UP000051086">
    <property type="component" value="Unassembled WGS sequence"/>
</dbReference>
<dbReference type="InterPro" id="IPR029058">
    <property type="entry name" value="AB_hydrolase_fold"/>
</dbReference>
<dbReference type="RefSeq" id="WP_058243589.1">
    <property type="nucleotide sequence ID" value="NZ_CYSB01000041.1"/>
</dbReference>
<dbReference type="GO" id="GO:0016787">
    <property type="term" value="F:hydrolase activity"/>
    <property type="evidence" value="ECO:0007669"/>
    <property type="project" value="UniProtKB-KW"/>
</dbReference>
<dbReference type="EMBL" id="CYSB01000041">
    <property type="protein sequence ID" value="CUH69980.1"/>
    <property type="molecule type" value="Genomic_DNA"/>
</dbReference>
<name>A0A0P1G9F0_9RHOB</name>
<protein>
    <submittedName>
        <fullName evidence="1 2">Dienelactone hydrolase</fullName>
    </submittedName>
</protein>
<evidence type="ECO:0000313" key="3">
    <source>
        <dbReference type="Proteomes" id="UP000051086"/>
    </source>
</evidence>
<evidence type="ECO:0000313" key="4">
    <source>
        <dbReference type="Proteomes" id="UP000051887"/>
    </source>
</evidence>
<dbReference type="EMBL" id="CYSC01000031">
    <property type="protein sequence ID" value="CUH72390.1"/>
    <property type="molecule type" value="Genomic_DNA"/>
</dbReference>
<dbReference type="SUPFAM" id="SSF53474">
    <property type="entry name" value="alpha/beta-Hydrolases"/>
    <property type="match status" value="1"/>
</dbReference>
<reference evidence="1 3" key="1">
    <citation type="submission" date="2015-09" db="EMBL/GenBank/DDBJ databases">
        <authorList>
            <person name="Rodrigo-Torres L."/>
            <person name="Arahal D.R."/>
        </authorList>
    </citation>
    <scope>NUCLEOTIDE SEQUENCE [LARGE SCALE GENOMIC DNA]</scope>
    <source>
        <strain evidence="1 3">CECT 5118</strain>
    </source>
</reference>
<keyword evidence="3" id="KW-1185">Reference proteome</keyword>
<gene>
    <name evidence="1" type="ORF">TL5118_03951</name>
    <name evidence="2" type="ORF">TL5120_02190</name>
</gene>
<organism evidence="2 4">
    <name type="scientific">Thalassovita autumnalis</name>
    <dbReference type="NCBI Taxonomy" id="2072972"/>
    <lineage>
        <taxon>Bacteria</taxon>
        <taxon>Pseudomonadati</taxon>
        <taxon>Pseudomonadota</taxon>
        <taxon>Alphaproteobacteria</taxon>
        <taxon>Rhodobacterales</taxon>
        <taxon>Roseobacteraceae</taxon>
        <taxon>Thalassovita</taxon>
    </lineage>
</organism>
<dbReference type="Gene3D" id="3.40.50.1820">
    <property type="entry name" value="alpha/beta hydrolase"/>
    <property type="match status" value="1"/>
</dbReference>
<sequence length="259" mass="29374">MNATPAASQDLLITPHVTQDDLIIHAHRGASDRLVLCFTGIGVEPDQVPGIEFARTATANGRDNVLFIIDPKRTWLNGSELIEQIVEHVSLFAREVDAQEIVTLGHSMGGYSALLIAKFLPIKSAVGLAPQFSVHPEVADDDPRWRDYRDRIADHRIRDLSDYLTEETTYHVFHGSHGRERPQRDRFPKFPSLYHMIMPKTVHNVPQRMKRFGIMDQIIQLSFDNRVKQVRLLMAEKMGAVRRDMNKYPALAPSSEVSS</sequence>
<accession>A0A0P1G9F0</accession>
<keyword evidence="2" id="KW-0378">Hydrolase</keyword>
<evidence type="ECO:0000313" key="2">
    <source>
        <dbReference type="EMBL" id="CUH72390.1"/>
    </source>
</evidence>
<evidence type="ECO:0000313" key="1">
    <source>
        <dbReference type="EMBL" id="CUH69980.1"/>
    </source>
</evidence>
<proteinExistence type="predicted"/>